<dbReference type="EMBL" id="JAWPMK010000006">
    <property type="protein sequence ID" value="MDW9353653.1"/>
    <property type="molecule type" value="Genomic_DNA"/>
</dbReference>
<gene>
    <name evidence="2" type="ORF">R8G00_30060</name>
</gene>
<dbReference type="Gene3D" id="1.10.530.10">
    <property type="match status" value="1"/>
</dbReference>
<dbReference type="Pfam" id="PF01464">
    <property type="entry name" value="SLT"/>
    <property type="match status" value="1"/>
</dbReference>
<sequence length="223" mass="25468">MSILTTGAFLALAAQCAPNVHPDTSLDVVRVESGLHQYAIAEIIPKNERVAEGKSFISHYPESKDEAVKIIRRIEERKRNYSVGLMQINSSNFKKLRVTATELLEPCSNLKAYQYIITDCYLRGGSLTNALSCYYSGDFITGHKVESELNNTSYIRRIGLLDNNYVVPGTREKINDIKDKTHDDIIFESWDILREYPKQLNGYESKKEVLINERNNEKDDRTV</sequence>
<organism evidence="2 3">
    <name type="scientific">Escherichia coli</name>
    <dbReference type="NCBI Taxonomy" id="562"/>
    <lineage>
        <taxon>Bacteria</taxon>
        <taxon>Pseudomonadati</taxon>
        <taxon>Pseudomonadota</taxon>
        <taxon>Gammaproteobacteria</taxon>
        <taxon>Enterobacterales</taxon>
        <taxon>Enterobacteriaceae</taxon>
        <taxon>Escherichia</taxon>
    </lineage>
</organism>
<comment type="caution">
    <text evidence="2">The sequence shown here is derived from an EMBL/GenBank/DDBJ whole genome shotgun (WGS) entry which is preliminary data.</text>
</comment>
<dbReference type="AlphaFoldDB" id="A0AAP6B3H8"/>
<protein>
    <submittedName>
        <fullName evidence="2">Lytic transglycosylase domain-containing protein</fullName>
    </submittedName>
</protein>
<proteinExistence type="predicted"/>
<feature type="domain" description="Transglycosylase SLT" evidence="1">
    <location>
        <begin position="11"/>
        <end position="147"/>
    </location>
</feature>
<dbReference type="CDD" id="cd16892">
    <property type="entry name" value="LT_VirB1-like"/>
    <property type="match status" value="1"/>
</dbReference>
<evidence type="ECO:0000259" key="1">
    <source>
        <dbReference type="Pfam" id="PF01464"/>
    </source>
</evidence>
<dbReference type="InterPro" id="IPR023346">
    <property type="entry name" value="Lysozyme-like_dom_sf"/>
</dbReference>
<evidence type="ECO:0000313" key="3">
    <source>
        <dbReference type="Proteomes" id="UP001271591"/>
    </source>
</evidence>
<dbReference type="InterPro" id="IPR008258">
    <property type="entry name" value="Transglycosylase_SLT_dom_1"/>
</dbReference>
<accession>A0AAP6B3H8</accession>
<dbReference type="Proteomes" id="UP001271591">
    <property type="component" value="Unassembled WGS sequence"/>
</dbReference>
<reference evidence="2" key="1">
    <citation type="submission" date="2023-10" db="EMBL/GenBank/DDBJ databases">
        <title>Draft Genome Sequence of a Shiga toxin-producing Escherichia coli strain from deer meat showing an IS-element integration in the B-subunit of the Shiga toxin Stx2b gene.</title>
        <authorList>
            <person name="Projahn M."/>
            <person name="Borowiak M."/>
        </authorList>
    </citation>
    <scope>NUCLEOTIDE SEQUENCE</scope>
    <source>
        <strain evidence="2">BfR-EC-18960</strain>
    </source>
</reference>
<name>A0AAP6B3H8_ECOLX</name>
<evidence type="ECO:0000313" key="2">
    <source>
        <dbReference type="EMBL" id="MDW9353653.1"/>
    </source>
</evidence>
<dbReference type="SUPFAM" id="SSF53955">
    <property type="entry name" value="Lysozyme-like"/>
    <property type="match status" value="1"/>
</dbReference>
<dbReference type="RefSeq" id="WP_042968709.1">
    <property type="nucleotide sequence ID" value="NZ_BRWQ01000040.1"/>
</dbReference>